<organism evidence="2 3">
    <name type="scientific">Alteromonas australica</name>
    <dbReference type="NCBI Taxonomy" id="589873"/>
    <lineage>
        <taxon>Bacteria</taxon>
        <taxon>Pseudomonadati</taxon>
        <taxon>Pseudomonadota</taxon>
        <taxon>Gammaproteobacteria</taxon>
        <taxon>Alteromonadales</taxon>
        <taxon>Alteromonadaceae</taxon>
        <taxon>Alteromonas/Salinimonas group</taxon>
        <taxon>Alteromonas</taxon>
    </lineage>
</organism>
<keyword evidence="1" id="KW-0175">Coiled coil</keyword>
<comment type="caution">
    <text evidence="2">The sequence shown here is derived from an EMBL/GenBank/DDBJ whole genome shotgun (WGS) entry which is preliminary data.</text>
</comment>
<dbReference type="Proteomes" id="UP000263517">
    <property type="component" value="Unassembled WGS sequence"/>
</dbReference>
<accession>A0A350P005</accession>
<gene>
    <name evidence="2" type="ORF">DCW74_02685</name>
</gene>
<feature type="coiled-coil region" evidence="1">
    <location>
        <begin position="2"/>
        <end position="108"/>
    </location>
</feature>
<sequence>MSDSYEKQIDDLRAELAEAKAANDALQEKVAAEQQAEFDAKIAAFEATLAEKDEQISSFETQVSEAETKIAEQAEAIKNGEKDMEEKMKELREMKKKEAKAARKAQLEDVGLEAEAVESTLASFEDV</sequence>
<dbReference type="EMBL" id="DNAN01000094">
    <property type="protein sequence ID" value="HAW74622.1"/>
    <property type="molecule type" value="Genomic_DNA"/>
</dbReference>
<name>A0A350P005_9ALTE</name>
<reference evidence="2 3" key="1">
    <citation type="journal article" date="2018" name="Nat. Biotechnol.">
        <title>A standardized bacterial taxonomy based on genome phylogeny substantially revises the tree of life.</title>
        <authorList>
            <person name="Parks D.H."/>
            <person name="Chuvochina M."/>
            <person name="Waite D.W."/>
            <person name="Rinke C."/>
            <person name="Skarshewski A."/>
            <person name="Chaumeil P.A."/>
            <person name="Hugenholtz P."/>
        </authorList>
    </citation>
    <scope>NUCLEOTIDE SEQUENCE [LARGE SCALE GENOMIC DNA]</scope>
    <source>
        <strain evidence="2">UBA11978</strain>
    </source>
</reference>
<evidence type="ECO:0000313" key="3">
    <source>
        <dbReference type="Proteomes" id="UP000263517"/>
    </source>
</evidence>
<evidence type="ECO:0000256" key="1">
    <source>
        <dbReference type="SAM" id="Coils"/>
    </source>
</evidence>
<feature type="non-terminal residue" evidence="2">
    <location>
        <position position="127"/>
    </location>
</feature>
<dbReference type="AlphaFoldDB" id="A0A350P005"/>
<proteinExistence type="predicted"/>
<protein>
    <submittedName>
        <fullName evidence="2">Uncharacterized protein</fullName>
    </submittedName>
</protein>
<evidence type="ECO:0000313" key="2">
    <source>
        <dbReference type="EMBL" id="HAW74622.1"/>
    </source>
</evidence>